<keyword evidence="1" id="KW-0472">Membrane</keyword>
<keyword evidence="1" id="KW-0812">Transmembrane</keyword>
<feature type="transmembrane region" description="Helical" evidence="1">
    <location>
        <begin position="139"/>
        <end position="161"/>
    </location>
</feature>
<reference evidence="2 3" key="2">
    <citation type="submission" date="2007-06" db="EMBL/GenBank/DDBJ databases">
        <title>Draft genome sequence of Pseudoflavonifractor capillosus ATCC 29799.</title>
        <authorList>
            <person name="Sudarsanam P."/>
            <person name="Ley R."/>
            <person name="Guruge J."/>
            <person name="Turnbaugh P.J."/>
            <person name="Mahowald M."/>
            <person name="Liep D."/>
            <person name="Gordon J."/>
        </authorList>
    </citation>
    <scope>NUCLEOTIDE SEQUENCE [LARGE SCALE GENOMIC DNA]</scope>
    <source>
        <strain evidence="2 3">ATCC 29799</strain>
    </source>
</reference>
<evidence type="ECO:0000313" key="3">
    <source>
        <dbReference type="Proteomes" id="UP000003639"/>
    </source>
</evidence>
<reference evidence="2 3" key="1">
    <citation type="submission" date="2007-04" db="EMBL/GenBank/DDBJ databases">
        <authorList>
            <person name="Fulton L."/>
            <person name="Clifton S."/>
            <person name="Fulton B."/>
            <person name="Xu J."/>
            <person name="Minx P."/>
            <person name="Pepin K.H."/>
            <person name="Johnson M."/>
            <person name="Thiruvilangam P."/>
            <person name="Bhonagiri V."/>
            <person name="Nash W.E."/>
            <person name="Mardis E.R."/>
            <person name="Wilson R.K."/>
        </authorList>
    </citation>
    <scope>NUCLEOTIDE SEQUENCE [LARGE SCALE GENOMIC DNA]</scope>
    <source>
        <strain evidence="2 3">ATCC 29799</strain>
    </source>
</reference>
<dbReference type="EMBL" id="AAXG02000032">
    <property type="protein sequence ID" value="EDM98721.1"/>
    <property type="molecule type" value="Genomic_DNA"/>
</dbReference>
<comment type="caution">
    <text evidence="2">The sequence shown here is derived from an EMBL/GenBank/DDBJ whole genome shotgun (WGS) entry which is preliminary data.</text>
</comment>
<sequence>MGMSRLFCFHSPDSPEVLREKLEQWITAERWKEARQALSDGRWSCRVRWRRKGRFTLKEKHWRAGETGIYTFSKPYWRRTDAHRPITPAEKMPRPFGEQRAHVVGGFHIGTHAEAYFPRPFSGRIRPDGAGGSILSGRFVVSGAIKAAYAVLFTFIVVWLIQTKRLEILLCLLFLLVSALRSKFADYSAIEENSRILALLRAHMEKIQENSI</sequence>
<proteinExistence type="predicted"/>
<dbReference type="Proteomes" id="UP000003639">
    <property type="component" value="Unassembled WGS sequence"/>
</dbReference>
<protein>
    <submittedName>
        <fullName evidence="2">Uncharacterized protein</fullName>
    </submittedName>
</protein>
<accession>A6NZ72</accession>
<dbReference type="AlphaFoldDB" id="A6NZ72"/>
<organism evidence="2 3">
    <name type="scientific">Pseudoflavonifractor capillosus ATCC 29799</name>
    <dbReference type="NCBI Taxonomy" id="411467"/>
    <lineage>
        <taxon>Bacteria</taxon>
        <taxon>Bacillati</taxon>
        <taxon>Bacillota</taxon>
        <taxon>Clostridia</taxon>
        <taxon>Eubacteriales</taxon>
        <taxon>Oscillospiraceae</taxon>
        <taxon>Pseudoflavonifractor</taxon>
    </lineage>
</organism>
<evidence type="ECO:0000256" key="1">
    <source>
        <dbReference type="SAM" id="Phobius"/>
    </source>
</evidence>
<keyword evidence="1" id="KW-1133">Transmembrane helix</keyword>
<name>A6NZ72_9FIRM</name>
<dbReference type="STRING" id="411467.BACCAP_03523"/>
<evidence type="ECO:0000313" key="2">
    <source>
        <dbReference type="EMBL" id="EDM98721.1"/>
    </source>
</evidence>
<keyword evidence="3" id="KW-1185">Reference proteome</keyword>
<gene>
    <name evidence="2" type="ORF">BACCAP_03523</name>
</gene>